<protein>
    <submittedName>
        <fullName evidence="1">Uncharacterized protein</fullName>
    </submittedName>
</protein>
<dbReference type="AlphaFoldDB" id="A0ABD2PPP1"/>
<name>A0ABD2PPP1_9PLAT</name>
<keyword evidence="2" id="KW-1185">Reference proteome</keyword>
<sequence length="115" mass="12788">MLADADPSIRIVAAQRIIKLRSTSKLRQLSLGPKGSFACDFDYPTYKELAGVVQLFTDDVLLQRLTDMPLTFPDIPCQAQAVEKAVQDTSKMASKATSDKKRQLLMIQQSSARQQ</sequence>
<reference evidence="1 2" key="1">
    <citation type="submission" date="2024-11" db="EMBL/GenBank/DDBJ databases">
        <title>Adaptive evolution of stress response genes in parasites aligns with host niche diversity.</title>
        <authorList>
            <person name="Hahn C."/>
            <person name="Resl P."/>
        </authorList>
    </citation>
    <scope>NUCLEOTIDE SEQUENCE [LARGE SCALE GENOMIC DNA]</scope>
    <source>
        <strain evidence="1">EGGRZ-B1_66</strain>
        <tissue evidence="1">Body</tissue>
    </source>
</reference>
<dbReference type="Proteomes" id="UP001626550">
    <property type="component" value="Unassembled WGS sequence"/>
</dbReference>
<dbReference type="EMBL" id="JBJKFK010003878">
    <property type="protein sequence ID" value="KAL3309473.1"/>
    <property type="molecule type" value="Genomic_DNA"/>
</dbReference>
<organism evidence="1 2">
    <name type="scientific">Cichlidogyrus casuarinus</name>
    <dbReference type="NCBI Taxonomy" id="1844966"/>
    <lineage>
        <taxon>Eukaryota</taxon>
        <taxon>Metazoa</taxon>
        <taxon>Spiralia</taxon>
        <taxon>Lophotrochozoa</taxon>
        <taxon>Platyhelminthes</taxon>
        <taxon>Monogenea</taxon>
        <taxon>Monopisthocotylea</taxon>
        <taxon>Dactylogyridea</taxon>
        <taxon>Ancyrocephalidae</taxon>
        <taxon>Cichlidogyrus</taxon>
    </lineage>
</organism>
<accession>A0ABD2PPP1</accession>
<proteinExistence type="predicted"/>
<comment type="caution">
    <text evidence="1">The sequence shown here is derived from an EMBL/GenBank/DDBJ whole genome shotgun (WGS) entry which is preliminary data.</text>
</comment>
<gene>
    <name evidence="1" type="ORF">Ciccas_011981</name>
</gene>
<evidence type="ECO:0000313" key="2">
    <source>
        <dbReference type="Proteomes" id="UP001626550"/>
    </source>
</evidence>
<evidence type="ECO:0000313" key="1">
    <source>
        <dbReference type="EMBL" id="KAL3309473.1"/>
    </source>
</evidence>